<evidence type="ECO:0000313" key="13">
    <source>
        <dbReference type="Proteomes" id="UP000192505"/>
    </source>
</evidence>
<organism evidence="12 13">
    <name type="scientific">Rhodoferax ferrireducens</name>
    <dbReference type="NCBI Taxonomy" id="192843"/>
    <lineage>
        <taxon>Bacteria</taxon>
        <taxon>Pseudomonadati</taxon>
        <taxon>Pseudomonadota</taxon>
        <taxon>Betaproteobacteria</taxon>
        <taxon>Burkholderiales</taxon>
        <taxon>Comamonadaceae</taxon>
        <taxon>Rhodoferax</taxon>
    </lineage>
</organism>
<protein>
    <recommendedName>
        <fullName evidence="2 10">FAD:protein FMN transferase</fullName>
        <ecNumber evidence="1 10">2.7.1.180</ecNumber>
    </recommendedName>
    <alternativeName>
        <fullName evidence="8 10">Flavin transferase</fullName>
    </alternativeName>
</protein>
<dbReference type="InterPro" id="IPR024932">
    <property type="entry name" value="ApbE"/>
</dbReference>
<dbReference type="GO" id="GO:0046872">
    <property type="term" value="F:metal ion binding"/>
    <property type="evidence" value="ECO:0007669"/>
    <property type="project" value="UniProtKB-UniRule"/>
</dbReference>
<keyword evidence="6 10" id="KW-0274">FAD</keyword>
<dbReference type="PANTHER" id="PTHR30040">
    <property type="entry name" value="THIAMINE BIOSYNTHESIS LIPOPROTEIN APBE"/>
    <property type="match status" value="1"/>
</dbReference>
<name>A0A1W9KPV5_9BURK</name>
<keyword evidence="4 10" id="KW-0808">Transferase</keyword>
<accession>A0A1W9KPV5</accession>
<evidence type="ECO:0000256" key="11">
    <source>
        <dbReference type="PIRSR" id="PIRSR006268-2"/>
    </source>
</evidence>
<dbReference type="InterPro" id="IPR003374">
    <property type="entry name" value="ApbE-like_sf"/>
</dbReference>
<dbReference type="EC" id="2.7.1.180" evidence="1 10"/>
<sequence length="333" mass="34974">MHRRTLLSASLGLGSLAGLTYLGSRPNAQPELTTHTGSGRAFGTTVSIRVLHHDPVTAQAAIDDALAQVSLVDALMSLHQTSSQVFQLNATGQLSHPDAHVRKVLAYARQLASQTGGAFDITVQPLWLAFSQAQTRGALPAPQAITEAKALVNWQGLRVDANQIQLARPGMAITLNGLAQGYAVDLALAALRARGITHALLDTGEFGALGNKAANQPWVLGIKDPRQTDALAARVPLDGRQLATSGDYETTFSPDYRHHHIFDPATGDSPTTLASATVLAPTGLMADGLSTAFMVMGADKALALAAALPQVDALLVGKDGSRRKTAYFPELNA</sequence>
<evidence type="ECO:0000256" key="4">
    <source>
        <dbReference type="ARBA" id="ARBA00022679"/>
    </source>
</evidence>
<evidence type="ECO:0000256" key="8">
    <source>
        <dbReference type="ARBA" id="ARBA00031306"/>
    </source>
</evidence>
<proteinExistence type="inferred from homology"/>
<dbReference type="GO" id="GO:0016740">
    <property type="term" value="F:transferase activity"/>
    <property type="evidence" value="ECO:0007669"/>
    <property type="project" value="UniProtKB-UniRule"/>
</dbReference>
<dbReference type="Gene3D" id="3.10.520.10">
    <property type="entry name" value="ApbE-like domains"/>
    <property type="match status" value="1"/>
</dbReference>
<dbReference type="PIRSF" id="PIRSF006268">
    <property type="entry name" value="ApbE"/>
    <property type="match status" value="1"/>
</dbReference>
<feature type="binding site" evidence="11">
    <location>
        <position position="287"/>
    </location>
    <ligand>
        <name>Mg(2+)</name>
        <dbReference type="ChEBI" id="CHEBI:18420"/>
    </ligand>
</feature>
<reference evidence="12 13" key="1">
    <citation type="submission" date="2017-01" db="EMBL/GenBank/DDBJ databases">
        <title>Novel large sulfur bacteria in the metagenomes of groundwater-fed chemosynthetic microbial mats in the Lake Huron basin.</title>
        <authorList>
            <person name="Sharrar A.M."/>
            <person name="Flood B.E."/>
            <person name="Bailey J.V."/>
            <person name="Jones D.S."/>
            <person name="Biddanda B."/>
            <person name="Ruberg S.A."/>
            <person name="Marcus D.N."/>
            <person name="Dick G.J."/>
        </authorList>
    </citation>
    <scope>NUCLEOTIDE SEQUENCE [LARGE SCALE GENOMIC DNA]</scope>
    <source>
        <strain evidence="12">A7</strain>
    </source>
</reference>
<feature type="binding site" evidence="11">
    <location>
        <position position="177"/>
    </location>
    <ligand>
        <name>Mg(2+)</name>
        <dbReference type="ChEBI" id="CHEBI:18420"/>
    </ligand>
</feature>
<comment type="caution">
    <text evidence="12">The sequence shown here is derived from an EMBL/GenBank/DDBJ whole genome shotgun (WGS) entry which is preliminary data.</text>
</comment>
<comment type="catalytic activity">
    <reaction evidence="9 10">
        <text>L-threonyl-[protein] + FAD = FMN-L-threonyl-[protein] + AMP + H(+)</text>
        <dbReference type="Rhea" id="RHEA:36847"/>
        <dbReference type="Rhea" id="RHEA-COMP:11060"/>
        <dbReference type="Rhea" id="RHEA-COMP:11061"/>
        <dbReference type="ChEBI" id="CHEBI:15378"/>
        <dbReference type="ChEBI" id="CHEBI:30013"/>
        <dbReference type="ChEBI" id="CHEBI:57692"/>
        <dbReference type="ChEBI" id="CHEBI:74257"/>
        <dbReference type="ChEBI" id="CHEBI:456215"/>
        <dbReference type="EC" id="2.7.1.180"/>
    </reaction>
</comment>
<evidence type="ECO:0000256" key="3">
    <source>
        <dbReference type="ARBA" id="ARBA00022630"/>
    </source>
</evidence>
<evidence type="ECO:0000256" key="6">
    <source>
        <dbReference type="ARBA" id="ARBA00022827"/>
    </source>
</evidence>
<evidence type="ECO:0000256" key="5">
    <source>
        <dbReference type="ARBA" id="ARBA00022723"/>
    </source>
</evidence>
<evidence type="ECO:0000256" key="7">
    <source>
        <dbReference type="ARBA" id="ARBA00022842"/>
    </source>
</evidence>
<keyword evidence="5 10" id="KW-0479">Metal-binding</keyword>
<dbReference type="Proteomes" id="UP000192505">
    <property type="component" value="Unassembled WGS sequence"/>
</dbReference>
<comment type="cofactor">
    <cofactor evidence="11">
        <name>Mg(2+)</name>
        <dbReference type="ChEBI" id="CHEBI:18420"/>
    </cofactor>
    <cofactor evidence="11">
        <name>Mn(2+)</name>
        <dbReference type="ChEBI" id="CHEBI:29035"/>
    </cofactor>
    <text evidence="11">Magnesium. Can also use manganese.</text>
</comment>
<evidence type="ECO:0000256" key="10">
    <source>
        <dbReference type="PIRNR" id="PIRNR006268"/>
    </source>
</evidence>
<feature type="binding site" evidence="11">
    <location>
        <position position="291"/>
    </location>
    <ligand>
        <name>Mg(2+)</name>
        <dbReference type="ChEBI" id="CHEBI:18420"/>
    </ligand>
</feature>
<comment type="similarity">
    <text evidence="10">Belongs to the ApbE family.</text>
</comment>
<evidence type="ECO:0000256" key="9">
    <source>
        <dbReference type="ARBA" id="ARBA00048540"/>
    </source>
</evidence>
<keyword evidence="7 10" id="KW-0460">Magnesium</keyword>
<evidence type="ECO:0000256" key="2">
    <source>
        <dbReference type="ARBA" id="ARBA00016337"/>
    </source>
</evidence>
<dbReference type="PANTHER" id="PTHR30040:SF2">
    <property type="entry name" value="FAD:PROTEIN FMN TRANSFERASE"/>
    <property type="match status" value="1"/>
</dbReference>
<dbReference type="AlphaFoldDB" id="A0A1W9KPV5"/>
<gene>
    <name evidence="12" type="ORF">BWK72_18425</name>
</gene>
<dbReference type="SUPFAM" id="SSF143631">
    <property type="entry name" value="ApbE-like"/>
    <property type="match status" value="1"/>
</dbReference>
<keyword evidence="3 10" id="KW-0285">Flavoprotein</keyword>
<dbReference type="EMBL" id="MTEI01000020">
    <property type="protein sequence ID" value="OQW86228.1"/>
    <property type="molecule type" value="Genomic_DNA"/>
</dbReference>
<evidence type="ECO:0000313" key="12">
    <source>
        <dbReference type="EMBL" id="OQW86228.1"/>
    </source>
</evidence>
<dbReference type="Pfam" id="PF02424">
    <property type="entry name" value="ApbE"/>
    <property type="match status" value="1"/>
</dbReference>
<evidence type="ECO:0000256" key="1">
    <source>
        <dbReference type="ARBA" id="ARBA00011955"/>
    </source>
</evidence>